<organism evidence="2 3">
    <name type="scientific">Clostridium baratii</name>
    <dbReference type="NCBI Taxonomy" id="1561"/>
    <lineage>
        <taxon>Bacteria</taxon>
        <taxon>Bacillati</taxon>
        <taxon>Bacillota</taxon>
        <taxon>Clostridia</taxon>
        <taxon>Eubacteriales</taxon>
        <taxon>Clostridiaceae</taxon>
        <taxon>Clostridium</taxon>
    </lineage>
</organism>
<evidence type="ECO:0000313" key="2">
    <source>
        <dbReference type="EMBL" id="CUP72815.1"/>
    </source>
</evidence>
<dbReference type="NCBIfam" id="TIGR01725">
    <property type="entry name" value="phge_HK97_gp10"/>
    <property type="match status" value="1"/>
</dbReference>
<dbReference type="RefSeq" id="WP_055206629.1">
    <property type="nucleotide sequence ID" value="NZ_CZBO01000001.1"/>
</dbReference>
<evidence type="ECO:0000256" key="1">
    <source>
        <dbReference type="SAM" id="MobiDB-lite"/>
    </source>
</evidence>
<evidence type="ECO:0000313" key="3">
    <source>
        <dbReference type="Proteomes" id="UP000095563"/>
    </source>
</evidence>
<dbReference type="EMBL" id="CZBO01000001">
    <property type="protein sequence ID" value="CUP72815.1"/>
    <property type="molecule type" value="Genomic_DNA"/>
</dbReference>
<reference evidence="2 3" key="1">
    <citation type="submission" date="2015-09" db="EMBL/GenBank/DDBJ databases">
        <authorList>
            <consortium name="Pathogen Informatics"/>
        </authorList>
    </citation>
    <scope>NUCLEOTIDE SEQUENCE [LARGE SCALE GENOMIC DNA]</scope>
    <source>
        <strain evidence="2 3">2789STDY5834956</strain>
    </source>
</reference>
<dbReference type="Pfam" id="PF04883">
    <property type="entry name" value="HK97-gp10_like"/>
    <property type="match status" value="1"/>
</dbReference>
<name>A0A174QPV0_9CLOT</name>
<dbReference type="AlphaFoldDB" id="A0A174QPV0"/>
<proteinExistence type="predicted"/>
<sequence>MATLEFVGLEELIKKCEDLGGKTANDRANKSILKQCGKLTQVEAKKLAPRSKNPWDSGRKGSRTGQHMGDKIPLSSVKSRNGRLFVVVGWEKGDNSPYFYAKFIEYGTSKIPANPFLVNALNKYKKEFSSIAEKEYSKMIKILE</sequence>
<dbReference type="InterPro" id="IPR010064">
    <property type="entry name" value="HK97-gp10_tail"/>
</dbReference>
<dbReference type="Proteomes" id="UP000095563">
    <property type="component" value="Unassembled WGS sequence"/>
</dbReference>
<protein>
    <submittedName>
        <fullName evidence="2">HK97 family phage protein</fullName>
    </submittedName>
</protein>
<gene>
    <name evidence="2" type="ORF">ERS852568_00572</name>
</gene>
<feature type="region of interest" description="Disordered" evidence="1">
    <location>
        <begin position="43"/>
        <end position="75"/>
    </location>
</feature>
<accession>A0A174QPV0</accession>